<gene>
    <name evidence="1" type="ORF">M514_14981</name>
</gene>
<dbReference type="AlphaFoldDB" id="A0A085NUD1"/>
<dbReference type="Proteomes" id="UP000030758">
    <property type="component" value="Unassembled WGS sequence"/>
</dbReference>
<feature type="non-terminal residue" evidence="1">
    <location>
        <position position="93"/>
    </location>
</feature>
<reference evidence="1" key="1">
    <citation type="journal article" date="2014" name="Nat. Genet.">
        <title>Genome and transcriptome of the porcine whipworm Trichuris suis.</title>
        <authorList>
            <person name="Jex A.R."/>
            <person name="Nejsum P."/>
            <person name="Schwarz E.M."/>
            <person name="Hu L."/>
            <person name="Young N.D."/>
            <person name="Hall R.S."/>
            <person name="Korhonen P.K."/>
            <person name="Liao S."/>
            <person name="Thamsborg S."/>
            <person name="Xia J."/>
            <person name="Xu P."/>
            <person name="Wang S."/>
            <person name="Scheerlinck J.P."/>
            <person name="Hofmann A."/>
            <person name="Sternberg P.W."/>
            <person name="Wang J."/>
            <person name="Gasser R.B."/>
        </authorList>
    </citation>
    <scope>NUCLEOTIDE SEQUENCE [LARGE SCALE GENOMIC DNA]</scope>
    <source>
        <strain evidence="1">DCEP-RM93F</strain>
    </source>
</reference>
<organism evidence="1">
    <name type="scientific">Trichuris suis</name>
    <name type="common">pig whipworm</name>
    <dbReference type="NCBI Taxonomy" id="68888"/>
    <lineage>
        <taxon>Eukaryota</taxon>
        <taxon>Metazoa</taxon>
        <taxon>Ecdysozoa</taxon>
        <taxon>Nematoda</taxon>
        <taxon>Enoplea</taxon>
        <taxon>Dorylaimia</taxon>
        <taxon>Trichinellida</taxon>
        <taxon>Trichuridae</taxon>
        <taxon>Trichuris</taxon>
    </lineage>
</organism>
<dbReference type="EMBL" id="KL367475">
    <property type="protein sequence ID" value="KFD73077.1"/>
    <property type="molecule type" value="Genomic_DNA"/>
</dbReference>
<protein>
    <submittedName>
        <fullName evidence="1">Uncharacterized protein</fullName>
    </submittedName>
</protein>
<feature type="non-terminal residue" evidence="1">
    <location>
        <position position="1"/>
    </location>
</feature>
<sequence length="93" mass="10751">ECNPVFLHLYPRRCSYVLHKIRSGRHFLPEQACLVHIEYLFRLVLLLPDNGHQHVGILLCCRCIGRCCLSVQRYRPQVEPLSKTVEPSPAAEL</sequence>
<proteinExistence type="predicted"/>
<name>A0A085NUD1_9BILA</name>
<accession>A0A085NUD1</accession>
<evidence type="ECO:0000313" key="1">
    <source>
        <dbReference type="EMBL" id="KFD73077.1"/>
    </source>
</evidence>